<keyword evidence="5" id="KW-0063">Aspartyl esterase</keyword>
<comment type="caution">
    <text evidence="10">The sequence shown here is derived from an EMBL/GenBank/DDBJ whole genome shotgun (WGS) entry which is preliminary data.</text>
</comment>
<feature type="domain" description="Pectinesterase catalytic" evidence="9">
    <location>
        <begin position="23"/>
        <end position="297"/>
    </location>
</feature>
<dbReference type="InterPro" id="IPR000070">
    <property type="entry name" value="Pectinesterase_cat"/>
</dbReference>
<dbReference type="GO" id="GO:0045490">
    <property type="term" value="P:pectin catabolic process"/>
    <property type="evidence" value="ECO:0007669"/>
    <property type="project" value="TreeGrafter"/>
</dbReference>
<dbReference type="InterPro" id="IPR011050">
    <property type="entry name" value="Pectin_lyase_fold/virulence"/>
</dbReference>
<dbReference type="InterPro" id="IPR012334">
    <property type="entry name" value="Pectin_lyas_fold"/>
</dbReference>
<evidence type="ECO:0000256" key="4">
    <source>
        <dbReference type="ARBA" id="ARBA00022801"/>
    </source>
</evidence>
<evidence type="ECO:0000256" key="2">
    <source>
        <dbReference type="ARBA" id="ARBA00008891"/>
    </source>
</evidence>
<evidence type="ECO:0000256" key="1">
    <source>
        <dbReference type="ARBA" id="ARBA00005184"/>
    </source>
</evidence>
<evidence type="ECO:0000256" key="3">
    <source>
        <dbReference type="ARBA" id="ARBA00013229"/>
    </source>
</evidence>
<dbReference type="SUPFAM" id="SSF51126">
    <property type="entry name" value="Pectin lyase-like"/>
    <property type="match status" value="1"/>
</dbReference>
<evidence type="ECO:0000256" key="5">
    <source>
        <dbReference type="ARBA" id="ARBA00023085"/>
    </source>
</evidence>
<evidence type="ECO:0000256" key="6">
    <source>
        <dbReference type="ARBA" id="ARBA00023180"/>
    </source>
</evidence>
<evidence type="ECO:0000259" key="9">
    <source>
        <dbReference type="Pfam" id="PF01095"/>
    </source>
</evidence>
<protein>
    <recommendedName>
        <fullName evidence="3">pectinesterase</fullName>
        <ecNumber evidence="3">3.1.1.11</ecNumber>
    </recommendedName>
</protein>
<dbReference type="EC" id="3.1.1.11" evidence="3"/>
<dbReference type="Gene3D" id="2.160.20.10">
    <property type="entry name" value="Single-stranded right-handed beta-helix, Pectin lyase-like"/>
    <property type="match status" value="1"/>
</dbReference>
<sequence>MAMASSSSSSSVHDSNSAILIRVDQSGKGDFKKIQEAIDSVPSGNTQNYFIWVKPGIYREKVVVPSDKPFITLSGSNANSTVITWNDSGEIFQSATLAVLASNFVGRLITIQNTHGAGAKAVALQVSGDKAAFYGCRIISYQDTLLDDMGRHYYKSCYVEGATDFICGNALSLFERCHIHSVSEGDEGAITAQRRVSPQENTGFVFLGGRISVSGNTILGRPWGDYSRVIFAWIYMPREVASQGWSDWNQSKKQRTVFYGEYKCYGPGARRSGRVGWSRELSSQEAAPFLSKSLIDGTHWLRPVPRHFRRPDGSQVDLDV</sequence>
<evidence type="ECO:0000313" key="11">
    <source>
        <dbReference type="Proteomes" id="UP000825729"/>
    </source>
</evidence>
<keyword evidence="4" id="KW-0378">Hydrolase</keyword>
<dbReference type="GO" id="GO:0030599">
    <property type="term" value="F:pectinesterase activity"/>
    <property type="evidence" value="ECO:0007669"/>
    <property type="project" value="UniProtKB-EC"/>
</dbReference>
<dbReference type="Pfam" id="PF01095">
    <property type="entry name" value="Pectinesterase"/>
    <property type="match status" value="1"/>
</dbReference>
<dbReference type="PANTHER" id="PTHR31321:SF72">
    <property type="entry name" value="PECTINESTERASE 11-RELATED"/>
    <property type="match status" value="1"/>
</dbReference>
<evidence type="ECO:0000256" key="8">
    <source>
        <dbReference type="ARBA" id="ARBA00057335"/>
    </source>
</evidence>
<organism evidence="10 11">
    <name type="scientific">Aristolochia fimbriata</name>
    <name type="common">White veined hardy Dutchman's pipe vine</name>
    <dbReference type="NCBI Taxonomy" id="158543"/>
    <lineage>
        <taxon>Eukaryota</taxon>
        <taxon>Viridiplantae</taxon>
        <taxon>Streptophyta</taxon>
        <taxon>Embryophyta</taxon>
        <taxon>Tracheophyta</taxon>
        <taxon>Spermatophyta</taxon>
        <taxon>Magnoliopsida</taxon>
        <taxon>Magnoliidae</taxon>
        <taxon>Piperales</taxon>
        <taxon>Aristolochiaceae</taxon>
        <taxon>Aristolochia</taxon>
    </lineage>
</organism>
<name>A0AAV7ELK4_ARIFI</name>
<comment type="similarity">
    <text evidence="2">Belongs to the pectinesterase family.</text>
</comment>
<evidence type="ECO:0000313" key="10">
    <source>
        <dbReference type="EMBL" id="KAG9449668.1"/>
    </source>
</evidence>
<keyword evidence="11" id="KW-1185">Reference proteome</keyword>
<comment type="catalytic activity">
    <reaction evidence="7">
        <text>[(1-&gt;4)-alpha-D-galacturonosyl methyl ester](n) + n H2O = [(1-&gt;4)-alpha-D-galacturonosyl](n) + n methanol + n H(+)</text>
        <dbReference type="Rhea" id="RHEA:22380"/>
        <dbReference type="Rhea" id="RHEA-COMP:14570"/>
        <dbReference type="Rhea" id="RHEA-COMP:14573"/>
        <dbReference type="ChEBI" id="CHEBI:15377"/>
        <dbReference type="ChEBI" id="CHEBI:15378"/>
        <dbReference type="ChEBI" id="CHEBI:17790"/>
        <dbReference type="ChEBI" id="CHEBI:140522"/>
        <dbReference type="ChEBI" id="CHEBI:140523"/>
        <dbReference type="EC" id="3.1.1.11"/>
    </reaction>
</comment>
<dbReference type="AlphaFoldDB" id="A0AAV7ELK4"/>
<dbReference type="GO" id="GO:0042545">
    <property type="term" value="P:cell wall modification"/>
    <property type="evidence" value="ECO:0007669"/>
    <property type="project" value="InterPro"/>
</dbReference>
<comment type="pathway">
    <text evidence="1">Glycan metabolism; pectin degradation; 2-dehydro-3-deoxy-D-gluconate from pectin: step 1/5.</text>
</comment>
<dbReference type="FunFam" id="2.160.20.10:FF:000013">
    <property type="entry name" value="Pectinesterase"/>
    <property type="match status" value="1"/>
</dbReference>
<gene>
    <name evidence="10" type="ORF">H6P81_009633</name>
</gene>
<dbReference type="Proteomes" id="UP000825729">
    <property type="component" value="Unassembled WGS sequence"/>
</dbReference>
<dbReference type="EMBL" id="JAINDJ010000004">
    <property type="protein sequence ID" value="KAG9449668.1"/>
    <property type="molecule type" value="Genomic_DNA"/>
</dbReference>
<reference evidence="10 11" key="1">
    <citation type="submission" date="2021-07" db="EMBL/GenBank/DDBJ databases">
        <title>The Aristolochia fimbriata genome: insights into angiosperm evolution, floral development and chemical biosynthesis.</title>
        <authorList>
            <person name="Jiao Y."/>
        </authorList>
    </citation>
    <scope>NUCLEOTIDE SEQUENCE [LARGE SCALE GENOMIC DNA]</scope>
    <source>
        <strain evidence="10">IBCAS-2021</strain>
        <tissue evidence="10">Leaf</tissue>
    </source>
</reference>
<keyword evidence="6" id="KW-0325">Glycoprotein</keyword>
<dbReference type="PANTHER" id="PTHR31321">
    <property type="entry name" value="ACYL-COA THIOESTER HYDROLASE YBHC-RELATED"/>
    <property type="match status" value="1"/>
</dbReference>
<evidence type="ECO:0000256" key="7">
    <source>
        <dbReference type="ARBA" id="ARBA00047928"/>
    </source>
</evidence>
<comment type="function">
    <text evidence="8">Acts in the modification of cell walls via demethylesterification of cell wall pectin.</text>
</comment>
<accession>A0AAV7ELK4</accession>
<proteinExistence type="inferred from homology"/>